<dbReference type="AlphaFoldDB" id="A0A3B0ZJG9"/>
<dbReference type="SMART" id="SM00900">
    <property type="entry name" value="FMN_bind"/>
    <property type="match status" value="1"/>
</dbReference>
<keyword evidence="3" id="KW-0285">Flavoprotein</keyword>
<dbReference type="GO" id="GO:0022900">
    <property type="term" value="P:electron transport chain"/>
    <property type="evidence" value="ECO:0007669"/>
    <property type="project" value="InterPro"/>
</dbReference>
<dbReference type="Pfam" id="PF04205">
    <property type="entry name" value="FMN_bind"/>
    <property type="match status" value="1"/>
</dbReference>
<evidence type="ECO:0000256" key="2">
    <source>
        <dbReference type="ARBA" id="ARBA00022553"/>
    </source>
</evidence>
<organism evidence="7">
    <name type="scientific">hydrothermal vent metagenome</name>
    <dbReference type="NCBI Taxonomy" id="652676"/>
    <lineage>
        <taxon>unclassified sequences</taxon>
        <taxon>metagenomes</taxon>
        <taxon>ecological metagenomes</taxon>
    </lineage>
</organism>
<dbReference type="NCBIfam" id="TIGR01947">
    <property type="entry name" value="rnfG"/>
    <property type="match status" value="1"/>
</dbReference>
<reference evidence="7" key="1">
    <citation type="submission" date="2018-06" db="EMBL/GenBank/DDBJ databases">
        <authorList>
            <person name="Zhirakovskaya E."/>
        </authorList>
    </citation>
    <scope>NUCLEOTIDE SEQUENCE</scope>
</reference>
<dbReference type="PANTHER" id="PTHR36118">
    <property type="entry name" value="ION-TRANSLOCATING OXIDOREDUCTASE COMPLEX SUBUNIT G"/>
    <property type="match status" value="1"/>
</dbReference>
<evidence type="ECO:0000256" key="3">
    <source>
        <dbReference type="ARBA" id="ARBA00022630"/>
    </source>
</evidence>
<dbReference type="HAMAP" id="MF_00479">
    <property type="entry name" value="RsxG_RnfG"/>
    <property type="match status" value="1"/>
</dbReference>
<proteinExistence type="inferred from homology"/>
<dbReference type="EMBL" id="UOFQ01000127">
    <property type="protein sequence ID" value="VAW89250.1"/>
    <property type="molecule type" value="Genomic_DNA"/>
</dbReference>
<dbReference type="GO" id="GO:0005886">
    <property type="term" value="C:plasma membrane"/>
    <property type="evidence" value="ECO:0007669"/>
    <property type="project" value="InterPro"/>
</dbReference>
<feature type="domain" description="FMN-binding" evidence="6">
    <location>
        <begin position="102"/>
        <end position="194"/>
    </location>
</feature>
<keyword evidence="2" id="KW-0597">Phosphoprotein</keyword>
<evidence type="ECO:0000259" key="6">
    <source>
        <dbReference type="SMART" id="SM00900"/>
    </source>
</evidence>
<gene>
    <name evidence="7" type="ORF">MNBD_GAMMA17-713</name>
</gene>
<keyword evidence="4" id="KW-0288">FMN</keyword>
<keyword evidence="5" id="KW-0249">Electron transport</keyword>
<keyword evidence="1" id="KW-0813">Transport</keyword>
<dbReference type="GO" id="GO:0010181">
    <property type="term" value="F:FMN binding"/>
    <property type="evidence" value="ECO:0007669"/>
    <property type="project" value="InterPro"/>
</dbReference>
<name>A0A3B0ZJG9_9ZZZZ</name>
<dbReference type="PANTHER" id="PTHR36118:SF1">
    <property type="entry name" value="ION-TRANSLOCATING OXIDOREDUCTASE COMPLEX SUBUNIT G"/>
    <property type="match status" value="1"/>
</dbReference>
<dbReference type="InterPro" id="IPR007329">
    <property type="entry name" value="FMN-bd"/>
</dbReference>
<sequence length="219" mass="23839">MAVKHMLTTSLLLGVFAITGTAMVALTFDNTEVRIIDNEYQALLQTLNALVPPASHDNDIANDTVEVTSRGLLGSNKSNTAYLARMKEIPIAAVITTIAPDGYNGAIKLLVAINYNGTISGVRVLSHRETPGLGDSIEVERSNWINNFRGLSLLTPDDLGWRVQKDGGIFDQFTGATVTPRAVVKAVHNTLLYFDQHRDELFKMTDEAHTATQVSNDGQ</sequence>
<evidence type="ECO:0000256" key="5">
    <source>
        <dbReference type="ARBA" id="ARBA00022982"/>
    </source>
</evidence>
<dbReference type="NCBIfam" id="NF002519">
    <property type="entry name" value="PRK01908.1"/>
    <property type="match status" value="1"/>
</dbReference>
<dbReference type="InterPro" id="IPR010209">
    <property type="entry name" value="Ion_transpt_RnfG/RsxG"/>
</dbReference>
<evidence type="ECO:0000256" key="1">
    <source>
        <dbReference type="ARBA" id="ARBA00022448"/>
    </source>
</evidence>
<dbReference type="GO" id="GO:0009055">
    <property type="term" value="F:electron transfer activity"/>
    <property type="evidence" value="ECO:0007669"/>
    <property type="project" value="InterPro"/>
</dbReference>
<evidence type="ECO:0000256" key="4">
    <source>
        <dbReference type="ARBA" id="ARBA00022643"/>
    </source>
</evidence>
<dbReference type="PIRSF" id="PIRSF006091">
    <property type="entry name" value="E_trnsport_RnfG"/>
    <property type="match status" value="1"/>
</dbReference>
<protein>
    <submittedName>
        <fullName evidence="7">Electron transport complex protein RnfG</fullName>
    </submittedName>
</protein>
<accession>A0A3B0ZJG9</accession>
<evidence type="ECO:0000313" key="7">
    <source>
        <dbReference type="EMBL" id="VAW89250.1"/>
    </source>
</evidence>